<dbReference type="PANTHER" id="PTHR43025:SF8">
    <property type="entry name" value="MONOGALACTOSYLDIACYLGLYCEROL SYNTHASE 2, CHLOROPLASTIC-RELATED"/>
    <property type="match status" value="1"/>
</dbReference>
<name>A0AAV5BSG7_ELECO</name>
<proteinExistence type="predicted"/>
<evidence type="ECO:0000313" key="1">
    <source>
        <dbReference type="EMBL" id="GJM88533.1"/>
    </source>
</evidence>
<evidence type="ECO:0000313" key="2">
    <source>
        <dbReference type="Proteomes" id="UP001054889"/>
    </source>
</evidence>
<dbReference type="Gene3D" id="3.40.50.2000">
    <property type="entry name" value="Glycogen Phosphorylase B"/>
    <property type="match status" value="1"/>
</dbReference>
<reference evidence="1" key="2">
    <citation type="submission" date="2021-12" db="EMBL/GenBank/DDBJ databases">
        <title>Resequencing data analysis of finger millet.</title>
        <authorList>
            <person name="Hatakeyama M."/>
            <person name="Aluri S."/>
            <person name="Balachadran M.T."/>
            <person name="Sivarajan S.R."/>
            <person name="Poveda L."/>
            <person name="Shimizu-Inatsugi R."/>
            <person name="Schlapbach R."/>
            <person name="Sreeman S.M."/>
            <person name="Shimizu K.K."/>
        </authorList>
    </citation>
    <scope>NUCLEOTIDE SEQUENCE</scope>
</reference>
<organism evidence="1 2">
    <name type="scientific">Eleusine coracana subsp. coracana</name>
    <dbReference type="NCBI Taxonomy" id="191504"/>
    <lineage>
        <taxon>Eukaryota</taxon>
        <taxon>Viridiplantae</taxon>
        <taxon>Streptophyta</taxon>
        <taxon>Embryophyta</taxon>
        <taxon>Tracheophyta</taxon>
        <taxon>Spermatophyta</taxon>
        <taxon>Magnoliopsida</taxon>
        <taxon>Liliopsida</taxon>
        <taxon>Poales</taxon>
        <taxon>Poaceae</taxon>
        <taxon>PACMAD clade</taxon>
        <taxon>Chloridoideae</taxon>
        <taxon>Cynodonteae</taxon>
        <taxon>Eleusininae</taxon>
        <taxon>Eleusine</taxon>
    </lineage>
</organism>
<dbReference type="PANTHER" id="PTHR43025">
    <property type="entry name" value="MONOGALACTOSYLDIACYLGLYCEROL SYNTHASE"/>
    <property type="match status" value="1"/>
</dbReference>
<reference evidence="1" key="1">
    <citation type="journal article" date="2018" name="DNA Res.">
        <title>Multiple hybrid de novo genome assembly of finger millet, an orphan allotetraploid crop.</title>
        <authorList>
            <person name="Hatakeyama M."/>
            <person name="Aluri S."/>
            <person name="Balachadran M.T."/>
            <person name="Sivarajan S.R."/>
            <person name="Patrignani A."/>
            <person name="Gruter S."/>
            <person name="Poveda L."/>
            <person name="Shimizu-Inatsugi R."/>
            <person name="Baeten J."/>
            <person name="Francoijs K.J."/>
            <person name="Nataraja K.N."/>
            <person name="Reddy Y.A.N."/>
            <person name="Phadnis S."/>
            <person name="Ravikumar R.L."/>
            <person name="Schlapbach R."/>
            <person name="Sreeman S.M."/>
            <person name="Shimizu K.K."/>
        </authorList>
    </citation>
    <scope>NUCLEOTIDE SEQUENCE</scope>
</reference>
<gene>
    <name evidence="1" type="primary">ga04607</name>
    <name evidence="1" type="ORF">PR202_ga04607</name>
</gene>
<dbReference type="InterPro" id="IPR050519">
    <property type="entry name" value="Glycosyltransf_28_UgtP"/>
</dbReference>
<dbReference type="EMBL" id="BQKI01000002">
    <property type="protein sequence ID" value="GJM88533.1"/>
    <property type="molecule type" value="Genomic_DNA"/>
</dbReference>
<dbReference type="SUPFAM" id="SSF53756">
    <property type="entry name" value="UDP-Glycosyltransferase/glycogen phosphorylase"/>
    <property type="match status" value="1"/>
</dbReference>
<comment type="caution">
    <text evidence="1">The sequence shown here is derived from an EMBL/GenBank/DDBJ whole genome shotgun (WGS) entry which is preliminary data.</text>
</comment>
<keyword evidence="2" id="KW-1185">Reference proteome</keyword>
<protein>
    <submittedName>
        <fullName evidence="1">Uncharacterized protein</fullName>
    </submittedName>
</protein>
<accession>A0AAV5BSG7</accession>
<dbReference type="AlphaFoldDB" id="A0AAV5BSG7"/>
<dbReference type="Proteomes" id="UP001054889">
    <property type="component" value="Unassembled WGS sequence"/>
</dbReference>
<sequence>MFLAYMQAGPGTIAEALIRGLPIILNDFIPGQEVGNVPYVVDNGAGVFTKDPREAARQVFRWFSTDVHELKRYSRNALKLAQPEAVFDIVKDIHKLHKQPAAVTRIPYSLTSSFTCHI</sequence>